<evidence type="ECO:0000256" key="2">
    <source>
        <dbReference type="ARBA" id="ARBA00005377"/>
    </source>
</evidence>
<evidence type="ECO:0000256" key="8">
    <source>
        <dbReference type="ARBA" id="ARBA00023011"/>
    </source>
</evidence>
<evidence type="ECO:0000256" key="6">
    <source>
        <dbReference type="ARBA" id="ARBA00022955"/>
    </source>
</evidence>
<sequence length="134" mass="15178">MASLLPQSDGYLPYFLLLLSIMAITHSVVCYLASPDASLKQFSGPKRPPPEALTARLYGLKNVYTGLIRLYAAYDIHNPALYDLALCTFLGVTFLYTTEMLIYRTSRPRELVIPFINCSTAIVWMLSQRSWYLS</sequence>
<evidence type="ECO:0000256" key="10">
    <source>
        <dbReference type="ARBA" id="ARBA00023136"/>
    </source>
</evidence>
<comment type="caution">
    <text evidence="14">The sequence shown here is derived from an EMBL/GenBank/DDBJ whole genome shotgun (WGS) entry which is preliminary data.</text>
</comment>
<keyword evidence="8" id="KW-0756">Sterol biosynthesis</keyword>
<dbReference type="AlphaFoldDB" id="A0AA38VGZ0"/>
<dbReference type="GO" id="GO:0016126">
    <property type="term" value="P:sterol biosynthetic process"/>
    <property type="evidence" value="ECO:0007669"/>
    <property type="project" value="UniProtKB-KW"/>
</dbReference>
<dbReference type="Pfam" id="PF03694">
    <property type="entry name" value="Erg28"/>
    <property type="match status" value="1"/>
</dbReference>
<evidence type="ECO:0000256" key="13">
    <source>
        <dbReference type="SAM" id="Phobius"/>
    </source>
</evidence>
<keyword evidence="3" id="KW-0444">Lipid biosynthesis</keyword>
<dbReference type="InterPro" id="IPR005352">
    <property type="entry name" value="Erg28"/>
</dbReference>
<dbReference type="GO" id="GO:0030674">
    <property type="term" value="F:protein-macromolecule adaptor activity"/>
    <property type="evidence" value="ECO:0007669"/>
    <property type="project" value="TreeGrafter"/>
</dbReference>
<keyword evidence="9" id="KW-0443">Lipid metabolism</keyword>
<keyword evidence="10 13" id="KW-0472">Membrane</keyword>
<dbReference type="PANTHER" id="PTHR15451">
    <property type="entry name" value="ERGOSTEROL BIOSYNTHETIC PROTEIN 28-RELATED"/>
    <property type="match status" value="1"/>
</dbReference>
<evidence type="ECO:0000256" key="7">
    <source>
        <dbReference type="ARBA" id="ARBA00022989"/>
    </source>
</evidence>
<evidence type="ECO:0008006" key="16">
    <source>
        <dbReference type="Google" id="ProtNLM"/>
    </source>
</evidence>
<proteinExistence type="inferred from homology"/>
<reference evidence="14" key="1">
    <citation type="submission" date="2022-07" db="EMBL/GenBank/DDBJ databases">
        <title>Fungi with potential for degradation of polypropylene.</title>
        <authorList>
            <person name="Gostincar C."/>
        </authorList>
    </citation>
    <scope>NUCLEOTIDE SEQUENCE</scope>
    <source>
        <strain evidence="14">EXF-13308</strain>
    </source>
</reference>
<evidence type="ECO:0000313" key="15">
    <source>
        <dbReference type="Proteomes" id="UP001174694"/>
    </source>
</evidence>
<dbReference type="PANTHER" id="PTHR15451:SF19">
    <property type="entry name" value="ERGOSTEROL BIOSYNTHETIC PROTEIN 28 HOMOLOG"/>
    <property type="match status" value="1"/>
</dbReference>
<comment type="subcellular location">
    <subcellularLocation>
        <location evidence="1">Endoplasmic reticulum membrane</location>
        <topology evidence="1">Multi-pass membrane protein</topology>
    </subcellularLocation>
</comment>
<dbReference type="Proteomes" id="UP001174694">
    <property type="component" value="Unassembled WGS sequence"/>
</dbReference>
<evidence type="ECO:0000256" key="4">
    <source>
        <dbReference type="ARBA" id="ARBA00022692"/>
    </source>
</evidence>
<evidence type="ECO:0000313" key="14">
    <source>
        <dbReference type="EMBL" id="KAJ9142345.1"/>
    </source>
</evidence>
<evidence type="ECO:0000256" key="11">
    <source>
        <dbReference type="ARBA" id="ARBA00023166"/>
    </source>
</evidence>
<feature type="transmembrane region" description="Helical" evidence="13">
    <location>
        <begin position="12"/>
        <end position="34"/>
    </location>
</feature>
<dbReference type="GO" id="GO:0005789">
    <property type="term" value="C:endoplasmic reticulum membrane"/>
    <property type="evidence" value="ECO:0007669"/>
    <property type="project" value="UniProtKB-SubCell"/>
</dbReference>
<evidence type="ECO:0000256" key="3">
    <source>
        <dbReference type="ARBA" id="ARBA00022516"/>
    </source>
</evidence>
<evidence type="ECO:0000256" key="12">
    <source>
        <dbReference type="ARBA" id="ARBA00023221"/>
    </source>
</evidence>
<keyword evidence="6" id="KW-0752">Steroid biosynthesis</keyword>
<keyword evidence="11" id="KW-1207">Sterol metabolism</keyword>
<protein>
    <recommendedName>
        <fullName evidence="16">Ergosterol biosynthetic protein 28</fullName>
    </recommendedName>
</protein>
<evidence type="ECO:0000256" key="5">
    <source>
        <dbReference type="ARBA" id="ARBA00022824"/>
    </source>
</evidence>
<keyword evidence="15" id="KW-1185">Reference proteome</keyword>
<feature type="transmembrane region" description="Helical" evidence="13">
    <location>
        <begin position="80"/>
        <end position="98"/>
    </location>
</feature>
<organism evidence="14 15">
    <name type="scientific">Pleurostoma richardsiae</name>
    <dbReference type="NCBI Taxonomy" id="41990"/>
    <lineage>
        <taxon>Eukaryota</taxon>
        <taxon>Fungi</taxon>
        <taxon>Dikarya</taxon>
        <taxon>Ascomycota</taxon>
        <taxon>Pezizomycotina</taxon>
        <taxon>Sordariomycetes</taxon>
        <taxon>Sordariomycetidae</taxon>
        <taxon>Calosphaeriales</taxon>
        <taxon>Pleurostomataceae</taxon>
        <taxon>Pleurostoma</taxon>
    </lineage>
</organism>
<keyword evidence="5" id="KW-0256">Endoplasmic reticulum</keyword>
<keyword evidence="4 13" id="KW-0812">Transmembrane</keyword>
<dbReference type="EMBL" id="JANBVO010000022">
    <property type="protein sequence ID" value="KAJ9142345.1"/>
    <property type="molecule type" value="Genomic_DNA"/>
</dbReference>
<evidence type="ECO:0000256" key="9">
    <source>
        <dbReference type="ARBA" id="ARBA00023098"/>
    </source>
</evidence>
<keyword evidence="12" id="KW-0753">Steroid metabolism</keyword>
<name>A0AA38VGZ0_9PEZI</name>
<feature type="transmembrane region" description="Helical" evidence="13">
    <location>
        <begin position="110"/>
        <end position="127"/>
    </location>
</feature>
<accession>A0AA38VGZ0</accession>
<keyword evidence="7 13" id="KW-1133">Transmembrane helix</keyword>
<gene>
    <name evidence="14" type="ORF">NKR23_g7273</name>
</gene>
<comment type="similarity">
    <text evidence="2">Belongs to the ERG28 family.</text>
</comment>
<evidence type="ECO:0000256" key="1">
    <source>
        <dbReference type="ARBA" id="ARBA00004477"/>
    </source>
</evidence>